<protein>
    <recommendedName>
        <fullName evidence="1">DinB-like domain-containing protein</fullName>
    </recommendedName>
</protein>
<evidence type="ECO:0000259" key="1">
    <source>
        <dbReference type="Pfam" id="PF12867"/>
    </source>
</evidence>
<dbReference type="EMBL" id="WHNY01000080">
    <property type="protein sequence ID" value="NOU68809.1"/>
    <property type="molecule type" value="Genomic_DNA"/>
</dbReference>
<evidence type="ECO:0000313" key="3">
    <source>
        <dbReference type="Proteomes" id="UP000653578"/>
    </source>
</evidence>
<comment type="caution">
    <text evidence="2">The sequence shown here is derived from an EMBL/GenBank/DDBJ whole genome shotgun (WGS) entry which is preliminary data.</text>
</comment>
<name>A0ABX1XLV4_9BACL</name>
<dbReference type="Pfam" id="PF12867">
    <property type="entry name" value="DinB_2"/>
    <property type="match status" value="1"/>
</dbReference>
<reference evidence="2 3" key="1">
    <citation type="submission" date="2019-10" db="EMBL/GenBank/DDBJ databases">
        <title>Description of Paenibacillus humi sp. nov.</title>
        <authorList>
            <person name="Carlier A."/>
            <person name="Qi S."/>
        </authorList>
    </citation>
    <scope>NUCLEOTIDE SEQUENCE [LARGE SCALE GENOMIC DNA]</scope>
    <source>
        <strain evidence="2 3">LMG 31461</strain>
    </source>
</reference>
<accession>A0ABX1XLV4</accession>
<sequence>MTEEQSYIIPVGFNNHVWWNAGHIWVAWDGMTFSYLNEDRKLSSIHYRMFKKGTSPSEWNEASPSYNEIQEQLKNQIEEVINSCRGKLDNPLAMPFIPRINTIGKMLKFLIKEETHHFNVIFKIKGSIEQQQNKFSEGLLS</sequence>
<dbReference type="InterPro" id="IPR034660">
    <property type="entry name" value="DinB/YfiT-like"/>
</dbReference>
<dbReference type="InterPro" id="IPR024775">
    <property type="entry name" value="DinB-like"/>
</dbReference>
<dbReference type="SUPFAM" id="SSF109854">
    <property type="entry name" value="DinB/YfiT-like putative metalloenzymes"/>
    <property type="match status" value="1"/>
</dbReference>
<dbReference type="Gene3D" id="1.20.120.450">
    <property type="entry name" value="dinb family like domain"/>
    <property type="match status" value="1"/>
</dbReference>
<dbReference type="Proteomes" id="UP000653578">
    <property type="component" value="Unassembled WGS sequence"/>
</dbReference>
<proteinExistence type="predicted"/>
<organism evidence="2 3">
    <name type="scientific">Paenibacillus plantarum</name>
    <dbReference type="NCBI Taxonomy" id="2654975"/>
    <lineage>
        <taxon>Bacteria</taxon>
        <taxon>Bacillati</taxon>
        <taxon>Bacillota</taxon>
        <taxon>Bacilli</taxon>
        <taxon>Bacillales</taxon>
        <taxon>Paenibacillaceae</taxon>
        <taxon>Paenibacillus</taxon>
    </lineage>
</organism>
<dbReference type="RefSeq" id="WP_171636537.1">
    <property type="nucleotide sequence ID" value="NZ_WHNY01000080.1"/>
</dbReference>
<evidence type="ECO:0000313" key="2">
    <source>
        <dbReference type="EMBL" id="NOU68809.1"/>
    </source>
</evidence>
<gene>
    <name evidence="2" type="ORF">GC096_32830</name>
</gene>
<keyword evidence="3" id="KW-1185">Reference proteome</keyword>
<feature type="domain" description="DinB-like" evidence="1">
    <location>
        <begin position="1"/>
        <end position="121"/>
    </location>
</feature>